<protein>
    <submittedName>
        <fullName evidence="1">Uncharacterized protein</fullName>
    </submittedName>
</protein>
<name>A0A2P2IMH5_RHIMU</name>
<proteinExistence type="predicted"/>
<evidence type="ECO:0000313" key="1">
    <source>
        <dbReference type="EMBL" id="MBW82430.1"/>
    </source>
</evidence>
<accession>A0A2P2IMH5</accession>
<sequence>MLDFFSGFFLEQLVPDVKVTWFDSRQ</sequence>
<dbReference type="AlphaFoldDB" id="A0A2P2IMH5"/>
<reference evidence="1" key="1">
    <citation type="submission" date="2018-02" db="EMBL/GenBank/DDBJ databases">
        <title>Rhizophora mucronata_Transcriptome.</title>
        <authorList>
            <person name="Meera S.P."/>
            <person name="Sreeshan A."/>
            <person name="Augustine A."/>
        </authorList>
    </citation>
    <scope>NUCLEOTIDE SEQUENCE</scope>
    <source>
        <tissue evidence="1">Leaf</tissue>
    </source>
</reference>
<dbReference type="EMBL" id="GGEC01001947">
    <property type="protein sequence ID" value="MBW82430.1"/>
    <property type="molecule type" value="Transcribed_RNA"/>
</dbReference>
<organism evidence="1">
    <name type="scientific">Rhizophora mucronata</name>
    <name type="common">Asiatic mangrove</name>
    <dbReference type="NCBI Taxonomy" id="61149"/>
    <lineage>
        <taxon>Eukaryota</taxon>
        <taxon>Viridiplantae</taxon>
        <taxon>Streptophyta</taxon>
        <taxon>Embryophyta</taxon>
        <taxon>Tracheophyta</taxon>
        <taxon>Spermatophyta</taxon>
        <taxon>Magnoliopsida</taxon>
        <taxon>eudicotyledons</taxon>
        <taxon>Gunneridae</taxon>
        <taxon>Pentapetalae</taxon>
        <taxon>rosids</taxon>
        <taxon>fabids</taxon>
        <taxon>Malpighiales</taxon>
        <taxon>Rhizophoraceae</taxon>
        <taxon>Rhizophora</taxon>
    </lineage>
</organism>